<evidence type="ECO:0000256" key="1">
    <source>
        <dbReference type="ARBA" id="ARBA00007606"/>
    </source>
</evidence>
<accession>A0AAX6GQ03</accession>
<dbReference type="InterPro" id="IPR013320">
    <property type="entry name" value="ConA-like_dom_sf"/>
</dbReference>
<evidence type="ECO:0000313" key="7">
    <source>
        <dbReference type="Proteomes" id="UP001140949"/>
    </source>
</evidence>
<comment type="similarity">
    <text evidence="1">Belongs to the leguminous lectin family.</text>
</comment>
<feature type="domain" description="Legume lectin" evidence="5">
    <location>
        <begin position="32"/>
        <end position="109"/>
    </location>
</feature>
<keyword evidence="7" id="KW-1185">Reference proteome</keyword>
<evidence type="ECO:0000259" key="5">
    <source>
        <dbReference type="Pfam" id="PF00139"/>
    </source>
</evidence>
<dbReference type="PANTHER" id="PTHR32401:SF16">
    <property type="entry name" value="CONCANAVALIN A-LIKE LECTIN FAMILY PROTEIN"/>
    <property type="match status" value="1"/>
</dbReference>
<evidence type="ECO:0000256" key="4">
    <source>
        <dbReference type="SAM" id="SignalP"/>
    </source>
</evidence>
<keyword evidence="6" id="KW-0808">Transferase</keyword>
<reference evidence="6" key="2">
    <citation type="submission" date="2023-04" db="EMBL/GenBank/DDBJ databases">
        <authorList>
            <person name="Bruccoleri R.E."/>
            <person name="Oakeley E.J."/>
            <person name="Faust A.-M."/>
            <person name="Dessus-Babus S."/>
            <person name="Altorfer M."/>
            <person name="Burckhardt D."/>
            <person name="Oertli M."/>
            <person name="Naumann U."/>
            <person name="Petersen F."/>
            <person name="Wong J."/>
        </authorList>
    </citation>
    <scope>NUCLEOTIDE SEQUENCE</scope>
    <source>
        <strain evidence="6">GSM-AAB239-AS_SAM_17_03QT</strain>
        <tissue evidence="6">Leaf</tissue>
    </source>
</reference>
<dbReference type="InterPro" id="IPR001220">
    <property type="entry name" value="Legume_lectin_dom"/>
</dbReference>
<dbReference type="GO" id="GO:0016301">
    <property type="term" value="F:kinase activity"/>
    <property type="evidence" value="ECO:0007669"/>
    <property type="project" value="UniProtKB-KW"/>
</dbReference>
<feature type="signal peptide" evidence="4">
    <location>
        <begin position="1"/>
        <end position="28"/>
    </location>
</feature>
<evidence type="ECO:0000256" key="2">
    <source>
        <dbReference type="ARBA" id="ARBA00022734"/>
    </source>
</evidence>
<feature type="domain" description="Legume lectin" evidence="5">
    <location>
        <begin position="122"/>
        <end position="223"/>
    </location>
</feature>
<keyword evidence="6" id="KW-0675">Receptor</keyword>
<organism evidence="6 7">
    <name type="scientific">Iris pallida</name>
    <name type="common">Sweet iris</name>
    <dbReference type="NCBI Taxonomy" id="29817"/>
    <lineage>
        <taxon>Eukaryota</taxon>
        <taxon>Viridiplantae</taxon>
        <taxon>Streptophyta</taxon>
        <taxon>Embryophyta</taxon>
        <taxon>Tracheophyta</taxon>
        <taxon>Spermatophyta</taxon>
        <taxon>Magnoliopsida</taxon>
        <taxon>Liliopsida</taxon>
        <taxon>Asparagales</taxon>
        <taxon>Iridaceae</taxon>
        <taxon>Iridoideae</taxon>
        <taxon>Irideae</taxon>
        <taxon>Iris</taxon>
    </lineage>
</organism>
<dbReference type="Proteomes" id="UP001140949">
    <property type="component" value="Unassembled WGS sequence"/>
</dbReference>
<dbReference type="PANTHER" id="PTHR32401">
    <property type="entry name" value="CONCANAVALIN A-LIKE LECTIN FAMILY PROTEIN"/>
    <property type="match status" value="1"/>
</dbReference>
<dbReference type="EMBL" id="JANAVB010017196">
    <property type="protein sequence ID" value="KAJ6830859.1"/>
    <property type="molecule type" value="Genomic_DNA"/>
</dbReference>
<gene>
    <name evidence="6" type="ORF">M6B38_352510</name>
</gene>
<keyword evidence="6" id="KW-0418">Kinase</keyword>
<dbReference type="AlphaFoldDB" id="A0AAX6GQ03"/>
<protein>
    <submittedName>
        <fullName evidence="6">L-type lectin-domain containing receptor kinase VIII.1-like</fullName>
    </submittedName>
</protein>
<dbReference type="SUPFAM" id="SSF49899">
    <property type="entry name" value="Concanavalin A-like lectins/glucanases"/>
    <property type="match status" value="1"/>
</dbReference>
<comment type="caution">
    <text evidence="6">The sequence shown here is derived from an EMBL/GenBank/DDBJ whole genome shotgun (WGS) entry which is preliminary data.</text>
</comment>
<feature type="chain" id="PRO_5043321150" evidence="4">
    <location>
        <begin position="29"/>
        <end position="321"/>
    </location>
</feature>
<keyword evidence="4" id="KW-0732">Signal</keyword>
<dbReference type="InterPro" id="IPR050258">
    <property type="entry name" value="Leguminous_Lectin"/>
</dbReference>
<keyword evidence="3" id="KW-0472">Membrane</keyword>
<reference evidence="6" key="1">
    <citation type="journal article" date="2023" name="GigaByte">
        <title>Genome assembly of the bearded iris, Iris pallida Lam.</title>
        <authorList>
            <person name="Bruccoleri R.E."/>
            <person name="Oakeley E.J."/>
            <person name="Faust A.M.E."/>
            <person name="Altorfer M."/>
            <person name="Dessus-Babus S."/>
            <person name="Burckhardt D."/>
            <person name="Oertli M."/>
            <person name="Naumann U."/>
            <person name="Petersen F."/>
            <person name="Wong J."/>
        </authorList>
    </citation>
    <scope>NUCLEOTIDE SEQUENCE</scope>
    <source>
        <strain evidence="6">GSM-AAB239-AS_SAM_17_03QT</strain>
    </source>
</reference>
<dbReference type="Pfam" id="PF00139">
    <property type="entry name" value="Lectin_legB"/>
    <property type="match status" value="2"/>
</dbReference>
<evidence type="ECO:0000256" key="3">
    <source>
        <dbReference type="SAM" id="Phobius"/>
    </source>
</evidence>
<proteinExistence type="inferred from homology"/>
<keyword evidence="3" id="KW-0812">Transmembrane</keyword>
<evidence type="ECO:0000313" key="6">
    <source>
        <dbReference type="EMBL" id="KAJ6830859.1"/>
    </source>
</evidence>
<dbReference type="GO" id="GO:0030246">
    <property type="term" value="F:carbohydrate binding"/>
    <property type="evidence" value="ECO:0007669"/>
    <property type="project" value="UniProtKB-KW"/>
</dbReference>
<name>A0AAX6GQ03_IRIPA</name>
<sequence length="321" mass="35141">MALSFSSRYLFFILLVSFLFSTARFLDAKSPLSFTFERFEKNQTSDSEIALYGDAEISNSTVISSSGRVAYINPIIFSGTSPGFSTYFSFSTNGGTLAFLLVPNSGSPSAPAVLKVVFGSIVEIGVGRRVSIKTSNLSALGLVVGSGDKLHSWIDYDGVFKRVEVRLSKLRSSRPSSPLISYPVDLSSVLWREDMVVCMGSWNRRNFTKIVSVLYSWSLVVKHGAPYTMHSEPLDPYSFSLKSHEGTPVHERRNKNPWKIAVALVIGAAFGALAASLVFYLRSKAVERHPVAPIEYPEHPVEIGHEKVAAGGVMDGDKQKA</sequence>
<feature type="transmembrane region" description="Helical" evidence="3">
    <location>
        <begin position="260"/>
        <end position="281"/>
    </location>
</feature>
<dbReference type="Gene3D" id="2.60.120.200">
    <property type="match status" value="1"/>
</dbReference>
<keyword evidence="2" id="KW-0430">Lectin</keyword>
<keyword evidence="3" id="KW-1133">Transmembrane helix</keyword>